<dbReference type="InterPro" id="IPR036291">
    <property type="entry name" value="NAD(P)-bd_dom_sf"/>
</dbReference>
<dbReference type="Proteomes" id="UP001500390">
    <property type="component" value="Unassembled WGS sequence"/>
</dbReference>
<evidence type="ECO:0000256" key="2">
    <source>
        <dbReference type="ARBA" id="ARBA00004651"/>
    </source>
</evidence>
<dbReference type="SUPFAM" id="SSF51735">
    <property type="entry name" value="NAD(P)-binding Rossmann-fold domains"/>
    <property type="match status" value="1"/>
</dbReference>
<evidence type="ECO:0000256" key="3">
    <source>
        <dbReference type="ARBA" id="ARBA00006236"/>
    </source>
</evidence>
<dbReference type="Gene3D" id="3.90.180.10">
    <property type="entry name" value="Medium-chain alcohol dehydrogenases, catalytic domain"/>
    <property type="match status" value="1"/>
</dbReference>
<feature type="transmembrane region" description="Helical" evidence="13">
    <location>
        <begin position="327"/>
        <end position="347"/>
    </location>
</feature>
<dbReference type="PANTHER" id="PTHR42813:SF2">
    <property type="entry name" value="DEHYDROGENASE, ZINC-CONTAINING, PUTATIVE (AFU_ORTHOLOGUE AFUA_2G02810)-RELATED"/>
    <property type="match status" value="1"/>
</dbReference>
<feature type="transmembrane region" description="Helical" evidence="13">
    <location>
        <begin position="265"/>
        <end position="288"/>
    </location>
</feature>
<dbReference type="PANTHER" id="PTHR42813">
    <property type="entry name" value="ZINC-TYPE ALCOHOL DEHYDROGENASE-LIKE"/>
    <property type="match status" value="1"/>
</dbReference>
<feature type="transmembrane region" description="Helical" evidence="13">
    <location>
        <begin position="119"/>
        <end position="142"/>
    </location>
</feature>
<dbReference type="NCBIfam" id="TIGR00710">
    <property type="entry name" value="efflux_Bcr_CflA"/>
    <property type="match status" value="1"/>
</dbReference>
<dbReference type="Pfam" id="PF00107">
    <property type="entry name" value="ADH_zinc_N"/>
    <property type="match status" value="1"/>
</dbReference>
<feature type="transmembrane region" description="Helical" evidence="13">
    <location>
        <begin position="234"/>
        <end position="253"/>
    </location>
</feature>
<evidence type="ECO:0000256" key="4">
    <source>
        <dbReference type="ARBA" id="ARBA00022448"/>
    </source>
</evidence>
<keyword evidence="4" id="KW-0813">Transport</keyword>
<evidence type="ECO:0000256" key="6">
    <source>
        <dbReference type="ARBA" id="ARBA00022692"/>
    </source>
</evidence>
<name>A0ABP8JMF4_9MICO</name>
<dbReference type="Pfam" id="PF08240">
    <property type="entry name" value="ADH_N"/>
    <property type="match status" value="1"/>
</dbReference>
<dbReference type="Pfam" id="PF07690">
    <property type="entry name" value="MFS_1"/>
    <property type="match status" value="1"/>
</dbReference>
<evidence type="ECO:0000256" key="12">
    <source>
        <dbReference type="RuleBase" id="RU361277"/>
    </source>
</evidence>
<feature type="transmembrane region" description="Helical" evidence="13">
    <location>
        <begin position="353"/>
        <end position="374"/>
    </location>
</feature>
<dbReference type="SUPFAM" id="SSF103473">
    <property type="entry name" value="MFS general substrate transporter"/>
    <property type="match status" value="1"/>
</dbReference>
<gene>
    <name evidence="15" type="ORF">GCM10023153_12910</name>
</gene>
<comment type="subcellular location">
    <subcellularLocation>
        <location evidence="2">Cell membrane</location>
        <topology evidence="2">Multi-pass membrane protein</topology>
    </subcellularLocation>
</comment>
<dbReference type="SUPFAM" id="SSF50129">
    <property type="entry name" value="GroES-like"/>
    <property type="match status" value="1"/>
</dbReference>
<feature type="transmembrane region" description="Helical" evidence="13">
    <location>
        <begin position="89"/>
        <end position="107"/>
    </location>
</feature>
<proteinExistence type="inferred from homology"/>
<keyword evidence="5" id="KW-1003">Cell membrane</keyword>
<dbReference type="InterPro" id="IPR013154">
    <property type="entry name" value="ADH-like_N"/>
</dbReference>
<organism evidence="15 16">
    <name type="scientific">Ornithinibacter aureus</name>
    <dbReference type="NCBI Taxonomy" id="622664"/>
    <lineage>
        <taxon>Bacteria</taxon>
        <taxon>Bacillati</taxon>
        <taxon>Actinomycetota</taxon>
        <taxon>Actinomycetes</taxon>
        <taxon>Micrococcales</taxon>
        <taxon>Intrasporangiaceae</taxon>
        <taxon>Ornithinibacter</taxon>
    </lineage>
</organism>
<keyword evidence="7 12" id="KW-0479">Metal-binding</keyword>
<dbReference type="InterPro" id="IPR011701">
    <property type="entry name" value="MFS"/>
</dbReference>
<evidence type="ECO:0000259" key="14">
    <source>
        <dbReference type="PROSITE" id="PS50850"/>
    </source>
</evidence>
<dbReference type="Gene3D" id="3.40.50.720">
    <property type="entry name" value="NAD(P)-binding Rossmann-like Domain"/>
    <property type="match status" value="1"/>
</dbReference>
<evidence type="ECO:0000256" key="11">
    <source>
        <dbReference type="ARBA" id="ARBA00023136"/>
    </source>
</evidence>
<dbReference type="InterPro" id="IPR004812">
    <property type="entry name" value="Efflux_drug-R_Bcr/CmlA"/>
</dbReference>
<comment type="cofactor">
    <cofactor evidence="1 12">
        <name>Zn(2+)</name>
        <dbReference type="ChEBI" id="CHEBI:29105"/>
    </cofactor>
</comment>
<evidence type="ECO:0000256" key="9">
    <source>
        <dbReference type="ARBA" id="ARBA00022989"/>
    </source>
</evidence>
<sequence length="735" mass="76096">MSVIAPLATDMYVPAFPRVGEDLAAGATQLQLTLTTFFVGMALGQLVGGPVSDARGRRRPIVVSLAVLAVASVACALSPSIQLMMVARFVQGLAGGWAMVTARAVVVDLAEGPRLVRNLNVIAGVGGVTPIVGPLVGAALLQLTDWRVSFWVVAGLVAFMVVAVAVWIPESLPAGKRHRGGLAAVAGAARHVTGNRAFVGHLVVMALSMGVTFAYVASTAFVLQRMNGLSPVQYSVIFAANAVGLTIATLVAARLAGRVPTRTVIATGLIGTGFAGALLLVGAVAWGMPLPVTVVGFFVLMSAQGLIGPNAGALASQSVPDHPGTGSAVLGFFQWCAAGVVAPIVGLGGEATAVPMAAMVLVLTALSVAALMAATRPSQDLRPTPSDQLHREEPPMRAVRLHGTRDVRVEDRPDPTIIEPTDAVIRVAATCVCGSDLWPYRGADAVTEPMPMGHEYVGVVEQVGDAVLEVKVGDFVVGSFFASDNTCEICRAGYQSRCVHAELMGAIGTQSQLARVPLADGTLVATPGIPDPDLVPSLLAASDVLGTGWFAAVAAQAGPGKTVAVVGDGAVGLLGVLAARHLGAERIVIMSRHADRQSLARDFGATDVVTERGDAGVARVKELTGGLGAHSVIEAVGTQEAMMQAIRSTRPGGHVGYVGVSHDVMIPGDELFFSGVHLHGGPAPVRRFLPELIDLIWTRTIDPGKVFDLRLPLEEAAQGYRAMDERRAIKALLRP</sequence>
<dbReference type="EMBL" id="BAABFX010000022">
    <property type="protein sequence ID" value="GAA4393176.1"/>
    <property type="molecule type" value="Genomic_DNA"/>
</dbReference>
<evidence type="ECO:0000256" key="1">
    <source>
        <dbReference type="ARBA" id="ARBA00001947"/>
    </source>
</evidence>
<dbReference type="InterPro" id="IPR020846">
    <property type="entry name" value="MFS_dom"/>
</dbReference>
<evidence type="ECO:0000313" key="16">
    <source>
        <dbReference type="Proteomes" id="UP001500390"/>
    </source>
</evidence>
<dbReference type="InterPro" id="IPR002328">
    <property type="entry name" value="ADH_Zn_CS"/>
</dbReference>
<feature type="transmembrane region" description="Helical" evidence="13">
    <location>
        <begin position="30"/>
        <end position="49"/>
    </location>
</feature>
<feature type="domain" description="Major facilitator superfamily (MFS) profile" evidence="14">
    <location>
        <begin position="1"/>
        <end position="376"/>
    </location>
</feature>
<keyword evidence="11 13" id="KW-0472">Membrane</keyword>
<keyword evidence="10" id="KW-0560">Oxidoreductase</keyword>
<dbReference type="Gene3D" id="1.20.1720.10">
    <property type="entry name" value="Multidrug resistance protein D"/>
    <property type="match status" value="1"/>
</dbReference>
<dbReference type="PROSITE" id="PS50850">
    <property type="entry name" value="MFS"/>
    <property type="match status" value="1"/>
</dbReference>
<evidence type="ECO:0000256" key="10">
    <source>
        <dbReference type="ARBA" id="ARBA00023002"/>
    </source>
</evidence>
<feature type="transmembrane region" description="Helical" evidence="13">
    <location>
        <begin position="61"/>
        <end position="83"/>
    </location>
</feature>
<comment type="similarity">
    <text evidence="3">Belongs to the major facilitator superfamily. Bcr/CmlA family.</text>
</comment>
<comment type="caution">
    <text evidence="15">The sequence shown here is derived from an EMBL/GenBank/DDBJ whole genome shotgun (WGS) entry which is preliminary data.</text>
</comment>
<evidence type="ECO:0000256" key="13">
    <source>
        <dbReference type="SAM" id="Phobius"/>
    </source>
</evidence>
<keyword evidence="16" id="KW-1185">Reference proteome</keyword>
<evidence type="ECO:0000313" key="15">
    <source>
        <dbReference type="EMBL" id="GAA4393176.1"/>
    </source>
</evidence>
<reference evidence="16" key="1">
    <citation type="journal article" date="2019" name="Int. J. Syst. Evol. Microbiol.">
        <title>The Global Catalogue of Microorganisms (GCM) 10K type strain sequencing project: providing services to taxonomists for standard genome sequencing and annotation.</title>
        <authorList>
            <consortium name="The Broad Institute Genomics Platform"/>
            <consortium name="The Broad Institute Genome Sequencing Center for Infectious Disease"/>
            <person name="Wu L."/>
            <person name="Ma J."/>
        </authorList>
    </citation>
    <scope>NUCLEOTIDE SEQUENCE [LARGE SCALE GENOMIC DNA]</scope>
    <source>
        <strain evidence="16">JCM 17738</strain>
    </source>
</reference>
<dbReference type="CDD" id="cd17320">
    <property type="entry name" value="MFS_MdfA_MDR_like"/>
    <property type="match status" value="1"/>
</dbReference>
<keyword evidence="8 12" id="KW-0862">Zinc</keyword>
<evidence type="ECO:0000256" key="7">
    <source>
        <dbReference type="ARBA" id="ARBA00022723"/>
    </source>
</evidence>
<dbReference type="InterPro" id="IPR011032">
    <property type="entry name" value="GroES-like_sf"/>
</dbReference>
<keyword evidence="9 13" id="KW-1133">Transmembrane helix</keyword>
<dbReference type="InterPro" id="IPR013149">
    <property type="entry name" value="ADH-like_C"/>
</dbReference>
<feature type="transmembrane region" description="Helical" evidence="13">
    <location>
        <begin position="148"/>
        <end position="169"/>
    </location>
</feature>
<protein>
    <recommendedName>
        <fullName evidence="14">Major facilitator superfamily (MFS) profile domain-containing protein</fullName>
    </recommendedName>
</protein>
<dbReference type="CDD" id="cd08287">
    <property type="entry name" value="FDH_like_ADH3"/>
    <property type="match status" value="1"/>
</dbReference>
<dbReference type="PROSITE" id="PS00059">
    <property type="entry name" value="ADH_ZINC"/>
    <property type="match status" value="1"/>
</dbReference>
<keyword evidence="6 13" id="KW-0812">Transmembrane</keyword>
<comment type="similarity">
    <text evidence="12">Belongs to the zinc-containing alcohol dehydrogenase family.</text>
</comment>
<evidence type="ECO:0000256" key="5">
    <source>
        <dbReference type="ARBA" id="ARBA00022475"/>
    </source>
</evidence>
<feature type="transmembrane region" description="Helical" evidence="13">
    <location>
        <begin position="198"/>
        <end position="222"/>
    </location>
</feature>
<evidence type="ECO:0000256" key="8">
    <source>
        <dbReference type="ARBA" id="ARBA00022833"/>
    </source>
</evidence>
<accession>A0ABP8JMF4</accession>
<dbReference type="InterPro" id="IPR036259">
    <property type="entry name" value="MFS_trans_sf"/>
</dbReference>